<dbReference type="EMBL" id="UZAE01012592">
    <property type="protein sequence ID" value="VDO05836.1"/>
    <property type="molecule type" value="Genomic_DNA"/>
</dbReference>
<proteinExistence type="predicted"/>
<dbReference type="AlphaFoldDB" id="A0A0R3TPI1"/>
<gene>
    <name evidence="2" type="ORF">HNAJ_LOCUS9378</name>
</gene>
<feature type="transmembrane region" description="Helical" evidence="1">
    <location>
        <begin position="5"/>
        <end position="22"/>
    </location>
</feature>
<dbReference type="WBParaSite" id="HNAJ_0000938301-mRNA-1">
    <property type="protein sequence ID" value="HNAJ_0000938301-mRNA-1"/>
    <property type="gene ID" value="HNAJ_0000938301"/>
</dbReference>
<name>A0A0R3TPI1_RODNA</name>
<evidence type="ECO:0000313" key="3">
    <source>
        <dbReference type="Proteomes" id="UP000278807"/>
    </source>
</evidence>
<evidence type="ECO:0000313" key="4">
    <source>
        <dbReference type="WBParaSite" id="HNAJ_0000938301-mRNA-1"/>
    </source>
</evidence>
<dbReference type="Proteomes" id="UP000278807">
    <property type="component" value="Unassembled WGS sequence"/>
</dbReference>
<keyword evidence="1" id="KW-0472">Membrane</keyword>
<keyword evidence="1" id="KW-1133">Transmembrane helix</keyword>
<sequence>MFFILLLVIVFHILINLILYFVGYDISFLIYSSRFIPVGASICICSLVYLAEIIRFIPQSMGLIILPFINMRLGYF</sequence>
<accession>A0A0R3TPI1</accession>
<evidence type="ECO:0000313" key="2">
    <source>
        <dbReference type="EMBL" id="VDO05836.1"/>
    </source>
</evidence>
<keyword evidence="1" id="KW-0812">Transmembrane</keyword>
<keyword evidence="3" id="KW-1185">Reference proteome</keyword>
<reference evidence="2 3" key="2">
    <citation type="submission" date="2018-11" db="EMBL/GenBank/DDBJ databases">
        <authorList>
            <consortium name="Pathogen Informatics"/>
        </authorList>
    </citation>
    <scope>NUCLEOTIDE SEQUENCE [LARGE SCALE GENOMIC DNA]</scope>
</reference>
<protein>
    <submittedName>
        <fullName evidence="4">Secreted peptide</fullName>
    </submittedName>
</protein>
<reference evidence="4" key="1">
    <citation type="submission" date="2017-02" db="UniProtKB">
        <authorList>
            <consortium name="WormBaseParasite"/>
        </authorList>
    </citation>
    <scope>IDENTIFICATION</scope>
</reference>
<feature type="transmembrane region" description="Helical" evidence="1">
    <location>
        <begin position="28"/>
        <end position="51"/>
    </location>
</feature>
<organism evidence="4">
    <name type="scientific">Rodentolepis nana</name>
    <name type="common">Dwarf tapeworm</name>
    <name type="synonym">Hymenolepis nana</name>
    <dbReference type="NCBI Taxonomy" id="102285"/>
    <lineage>
        <taxon>Eukaryota</taxon>
        <taxon>Metazoa</taxon>
        <taxon>Spiralia</taxon>
        <taxon>Lophotrochozoa</taxon>
        <taxon>Platyhelminthes</taxon>
        <taxon>Cestoda</taxon>
        <taxon>Eucestoda</taxon>
        <taxon>Cyclophyllidea</taxon>
        <taxon>Hymenolepididae</taxon>
        <taxon>Rodentolepis</taxon>
    </lineage>
</organism>
<evidence type="ECO:0000256" key="1">
    <source>
        <dbReference type="SAM" id="Phobius"/>
    </source>
</evidence>